<comment type="caution">
    <text evidence="2">The sequence shown here is derived from an EMBL/GenBank/DDBJ whole genome shotgun (WGS) entry which is preliminary data.</text>
</comment>
<dbReference type="InterPro" id="IPR011051">
    <property type="entry name" value="RmlC_Cupin_sf"/>
</dbReference>
<dbReference type="EMBL" id="JACHOT010000001">
    <property type="protein sequence ID" value="MBB4650018.1"/>
    <property type="molecule type" value="Genomic_DNA"/>
</dbReference>
<reference evidence="2 3" key="1">
    <citation type="submission" date="2020-08" db="EMBL/GenBank/DDBJ databases">
        <title>Genomic Encyclopedia of Type Strains, Phase IV (KMG-IV): sequencing the most valuable type-strain genomes for metagenomic binning, comparative biology and taxonomic classification.</title>
        <authorList>
            <person name="Goeker M."/>
        </authorList>
    </citation>
    <scope>NUCLEOTIDE SEQUENCE [LARGE SCALE GENOMIC DNA]</scope>
    <source>
        <strain evidence="2 3">DSM 7050</strain>
    </source>
</reference>
<dbReference type="InterPro" id="IPR053146">
    <property type="entry name" value="QDO-like"/>
</dbReference>
<dbReference type="PANTHER" id="PTHR36440">
    <property type="entry name" value="PUTATIVE (AFU_ORTHOLOGUE AFUA_8G07350)-RELATED"/>
    <property type="match status" value="1"/>
</dbReference>
<sequence>MTLKHTACFSTSGGYMASIIPKGVRQFFAGRAEGILSMNAQTKFENAGQILWFGDNVMTIRTAASVENDQISIIECRMPAGGSSPLQVTLSGDELIHILEGMMRFQVGDTVFLAHVGQTVMAPKGIPHDFQILSADGATCLIVTQGGEFEQMVRQMSRPAPSVSRESFPDNRVNSSIEVVGAPLP</sequence>
<name>A0ABR6KZR8_9HYPH</name>
<proteinExistence type="predicted"/>
<accession>A0ABR6KZR8</accession>
<evidence type="ECO:0000259" key="1">
    <source>
        <dbReference type="Pfam" id="PF07883"/>
    </source>
</evidence>
<dbReference type="RefSeq" id="WP_183262067.1">
    <property type="nucleotide sequence ID" value="NZ_BAAAVZ010000003.1"/>
</dbReference>
<protein>
    <submittedName>
        <fullName evidence="2">Quercetin dioxygenase-like cupin family protein</fullName>
    </submittedName>
</protein>
<evidence type="ECO:0000313" key="3">
    <source>
        <dbReference type="Proteomes" id="UP000539538"/>
    </source>
</evidence>
<organism evidence="2 3">
    <name type="scientific">Aminobacter niigataensis</name>
    <dbReference type="NCBI Taxonomy" id="83265"/>
    <lineage>
        <taxon>Bacteria</taxon>
        <taxon>Pseudomonadati</taxon>
        <taxon>Pseudomonadota</taxon>
        <taxon>Alphaproteobacteria</taxon>
        <taxon>Hyphomicrobiales</taxon>
        <taxon>Phyllobacteriaceae</taxon>
        <taxon>Aminobacter</taxon>
    </lineage>
</organism>
<evidence type="ECO:0000313" key="2">
    <source>
        <dbReference type="EMBL" id="MBB4650018.1"/>
    </source>
</evidence>
<feature type="domain" description="Cupin type-2" evidence="1">
    <location>
        <begin position="76"/>
        <end position="142"/>
    </location>
</feature>
<gene>
    <name evidence="2" type="ORF">GGQ99_001740</name>
</gene>
<dbReference type="Proteomes" id="UP000539538">
    <property type="component" value="Unassembled WGS sequence"/>
</dbReference>
<dbReference type="InterPro" id="IPR013096">
    <property type="entry name" value="Cupin_2"/>
</dbReference>
<dbReference type="Pfam" id="PF07883">
    <property type="entry name" value="Cupin_2"/>
    <property type="match status" value="1"/>
</dbReference>
<keyword evidence="3" id="KW-1185">Reference proteome</keyword>
<dbReference type="InterPro" id="IPR014710">
    <property type="entry name" value="RmlC-like_jellyroll"/>
</dbReference>
<dbReference type="SUPFAM" id="SSF51182">
    <property type="entry name" value="RmlC-like cupins"/>
    <property type="match status" value="1"/>
</dbReference>
<dbReference type="Gene3D" id="2.60.120.10">
    <property type="entry name" value="Jelly Rolls"/>
    <property type="match status" value="1"/>
</dbReference>
<dbReference type="PANTHER" id="PTHR36440:SF1">
    <property type="entry name" value="PUTATIVE (AFU_ORTHOLOGUE AFUA_8G07350)-RELATED"/>
    <property type="match status" value="1"/>
</dbReference>